<evidence type="ECO:0000313" key="1">
    <source>
        <dbReference type="EMBL" id="KLK90555.1"/>
    </source>
</evidence>
<dbReference type="AlphaFoldDB" id="A0A0H1R5P2"/>
<dbReference type="Pfam" id="PF10014">
    <property type="entry name" value="2OG-Fe_Oxy_2"/>
    <property type="match status" value="1"/>
</dbReference>
<evidence type="ECO:0000313" key="2">
    <source>
        <dbReference type="Proteomes" id="UP000035489"/>
    </source>
</evidence>
<dbReference type="InterPro" id="IPR018724">
    <property type="entry name" value="2OG-Fe_dioxygenase"/>
</dbReference>
<dbReference type="RefSeq" id="WP_047191752.1">
    <property type="nucleotide sequence ID" value="NZ_LCYG01000078.1"/>
</dbReference>
<dbReference type="OrthoDB" id="6681382at2"/>
<reference evidence="1 2" key="1">
    <citation type="submission" date="2015-05" db="EMBL/GenBank/DDBJ databases">
        <title>Draft genome sequence of Microvirga vignae strain BR3299, a novel nitrogen fixing bacteria isolated from Brazil semi-aired region.</title>
        <authorList>
            <person name="Zilli J.E."/>
            <person name="Passos S.R."/>
            <person name="Leite J."/>
            <person name="Baldani J.I."/>
            <person name="Xavier G.R."/>
            <person name="Rumjaneck N.G."/>
            <person name="Simoes-Araujo J.L."/>
        </authorList>
    </citation>
    <scope>NUCLEOTIDE SEQUENCE [LARGE SCALE GENOMIC DNA]</scope>
    <source>
        <strain evidence="1 2">BR3299</strain>
    </source>
</reference>
<accession>A0A0H1R5P2</accession>
<organism evidence="1 2">
    <name type="scientific">Microvirga vignae</name>
    <dbReference type="NCBI Taxonomy" id="1225564"/>
    <lineage>
        <taxon>Bacteria</taxon>
        <taxon>Pseudomonadati</taxon>
        <taxon>Pseudomonadota</taxon>
        <taxon>Alphaproteobacteria</taxon>
        <taxon>Hyphomicrobiales</taxon>
        <taxon>Methylobacteriaceae</taxon>
        <taxon>Microvirga</taxon>
    </lineage>
</organism>
<dbReference type="Gene3D" id="2.60.120.620">
    <property type="entry name" value="q2cbj1_9rhob like domain"/>
    <property type="match status" value="1"/>
</dbReference>
<gene>
    <name evidence="1" type="ORF">AA309_25000</name>
</gene>
<dbReference type="EMBL" id="LCYG01000078">
    <property type="protein sequence ID" value="KLK90555.1"/>
    <property type="molecule type" value="Genomic_DNA"/>
</dbReference>
<name>A0A0H1R5P2_9HYPH</name>
<keyword evidence="2" id="KW-1185">Reference proteome</keyword>
<protein>
    <recommendedName>
        <fullName evidence="3">2OG-Fe dioxygenase family protein</fullName>
    </recommendedName>
</protein>
<proteinExistence type="predicted"/>
<comment type="caution">
    <text evidence="1">The sequence shown here is derived from an EMBL/GenBank/DDBJ whole genome shotgun (WGS) entry which is preliminary data.</text>
</comment>
<dbReference type="GO" id="GO:0051213">
    <property type="term" value="F:dioxygenase activity"/>
    <property type="evidence" value="ECO:0007669"/>
    <property type="project" value="InterPro"/>
</dbReference>
<dbReference type="PATRIC" id="fig|1225564.3.peg.6498"/>
<sequence>MPERVGKPIKKDYLQECVESLRTRGWWFSRKEWTEEAFDIATDPTWNDFADHWNHLFRDEYMRDGGTYRYRRYSAFEFDAADGSFRLLPHEPYEQSKSVNKLNGGFPRHFEPLELTFVEHPTLEKILTNFGRIFSSTTGHRHWNVKLHPYRIIAREGVSGEPAPEGLHQDGVDFIVSYMIGRVNVIGGLSTVTDVRKQPIGEVEMDRPNDFFVCNDRNTYHDVSSVVIKEPKKPFAYRDVLVIAFEKI</sequence>
<evidence type="ECO:0008006" key="3">
    <source>
        <dbReference type="Google" id="ProtNLM"/>
    </source>
</evidence>
<dbReference type="STRING" id="1225564.AA309_25000"/>
<dbReference type="Proteomes" id="UP000035489">
    <property type="component" value="Unassembled WGS sequence"/>
</dbReference>